<dbReference type="SUPFAM" id="SSF51735">
    <property type="entry name" value="NAD(P)-binding Rossmann-fold domains"/>
    <property type="match status" value="1"/>
</dbReference>
<name>A0A3N2RJI3_LYSEN</name>
<dbReference type="Proteomes" id="UP000275910">
    <property type="component" value="Unassembled WGS sequence"/>
</dbReference>
<gene>
    <name evidence="2" type="ORF">D9T17_07600</name>
</gene>
<dbReference type="InterPro" id="IPR016040">
    <property type="entry name" value="NAD(P)-bd_dom"/>
</dbReference>
<comment type="caution">
    <text evidence="2">The sequence shown here is derived from an EMBL/GenBank/DDBJ whole genome shotgun (WGS) entry which is preliminary data.</text>
</comment>
<evidence type="ECO:0000313" key="2">
    <source>
        <dbReference type="EMBL" id="ROU07638.1"/>
    </source>
</evidence>
<dbReference type="PANTHER" id="PTHR43000">
    <property type="entry name" value="DTDP-D-GLUCOSE 4,6-DEHYDRATASE-RELATED"/>
    <property type="match status" value="1"/>
</dbReference>
<reference evidence="2 3" key="1">
    <citation type="submission" date="2018-10" db="EMBL/GenBank/DDBJ databases">
        <title>The genome of Lysobacter enzymogenes OH11.</title>
        <authorList>
            <person name="Liu F."/>
            <person name="Zhao Y."/>
            <person name="Qian G."/>
            <person name="Chen Y."/>
            <person name="Xu H."/>
        </authorList>
    </citation>
    <scope>NUCLEOTIDE SEQUENCE [LARGE SCALE GENOMIC DNA]</scope>
    <source>
        <strain evidence="2 3">OH11</strain>
    </source>
</reference>
<protein>
    <submittedName>
        <fullName evidence="2">NAD-dependent epimerase/dehydratase family protein</fullName>
    </submittedName>
</protein>
<dbReference type="Gene3D" id="3.90.25.10">
    <property type="entry name" value="UDP-galactose 4-epimerase, domain 1"/>
    <property type="match status" value="1"/>
</dbReference>
<dbReference type="InterPro" id="IPR036291">
    <property type="entry name" value="NAD(P)-bd_dom_sf"/>
</dbReference>
<proteinExistence type="predicted"/>
<dbReference type="Pfam" id="PF16363">
    <property type="entry name" value="GDP_Man_Dehyd"/>
    <property type="match status" value="1"/>
</dbReference>
<organism evidence="2 3">
    <name type="scientific">Lysobacter enzymogenes</name>
    <dbReference type="NCBI Taxonomy" id="69"/>
    <lineage>
        <taxon>Bacteria</taxon>
        <taxon>Pseudomonadati</taxon>
        <taxon>Pseudomonadota</taxon>
        <taxon>Gammaproteobacteria</taxon>
        <taxon>Lysobacterales</taxon>
        <taxon>Lysobacteraceae</taxon>
        <taxon>Lysobacter</taxon>
    </lineage>
</organism>
<evidence type="ECO:0000313" key="3">
    <source>
        <dbReference type="Proteomes" id="UP000275910"/>
    </source>
</evidence>
<dbReference type="Gene3D" id="3.40.50.720">
    <property type="entry name" value="NAD(P)-binding Rossmann-like Domain"/>
    <property type="match status" value="1"/>
</dbReference>
<evidence type="ECO:0000259" key="1">
    <source>
        <dbReference type="Pfam" id="PF16363"/>
    </source>
</evidence>
<dbReference type="EMBL" id="RCTY01000020">
    <property type="protein sequence ID" value="ROU07638.1"/>
    <property type="molecule type" value="Genomic_DNA"/>
</dbReference>
<accession>A0A3N2RJI3</accession>
<dbReference type="PROSITE" id="PS00061">
    <property type="entry name" value="ADH_SHORT"/>
    <property type="match status" value="1"/>
</dbReference>
<dbReference type="InterPro" id="IPR020904">
    <property type="entry name" value="Sc_DH/Rdtase_CS"/>
</dbReference>
<feature type="domain" description="NAD(P)-binding" evidence="1">
    <location>
        <begin position="47"/>
        <end position="302"/>
    </location>
</feature>
<dbReference type="RefSeq" id="WP_123646880.1">
    <property type="nucleotide sequence ID" value="NZ_RCTY01000020.1"/>
</dbReference>
<dbReference type="AlphaFoldDB" id="A0A3N2RJI3"/>
<sequence length="311" mass="34025">MSVANAANAPRRLLVTGGSGFVGRYVEAAVRAGDFGDYEFHTPDQGWDIRDAEAVNRAVEELRPHAVLHLAAQSFVPRSFEDPRETFEINTLGTLNLLQALKRAGFDGRLLYISSGDVYGQVAEAQMPVTEALLPAPRNPYAVSKLAAEQLCLQWQRSEGLDAIVLRPFNHIGPGQGRQFVLPALASQVAAIAQGRQAPVIEAGDIDTTRDFTDVRDIVAAYAAALRDGESGQLYLVASGVERKVRDLLEAMCRIEGVQVEVRQDPAKLRRAEQRRMVGSAGALREATGWAPRIPMEQTLQDILLDQRNQS</sequence>